<dbReference type="Pfam" id="PF00664">
    <property type="entry name" value="ABC_membrane"/>
    <property type="match status" value="1"/>
</dbReference>
<dbReference type="GO" id="GO:0042883">
    <property type="term" value="P:cysteine transport"/>
    <property type="evidence" value="ECO:0007669"/>
    <property type="project" value="InterPro"/>
</dbReference>
<evidence type="ECO:0000256" key="7">
    <source>
        <dbReference type="ARBA" id="ARBA00022989"/>
    </source>
</evidence>
<dbReference type="PROSITE" id="PS00211">
    <property type="entry name" value="ABC_TRANSPORTER_1"/>
    <property type="match status" value="1"/>
</dbReference>
<dbReference type="CDD" id="cd18584">
    <property type="entry name" value="ABC_6TM_AarD_CydD"/>
    <property type="match status" value="1"/>
</dbReference>
<feature type="transmembrane region" description="Helical" evidence="9">
    <location>
        <begin position="59"/>
        <end position="80"/>
    </location>
</feature>
<evidence type="ECO:0000256" key="5">
    <source>
        <dbReference type="ARBA" id="ARBA00022741"/>
    </source>
</evidence>
<evidence type="ECO:0000256" key="3">
    <source>
        <dbReference type="ARBA" id="ARBA00022475"/>
    </source>
</evidence>
<sequence>MLFDRRLFSLIKSDKIQFYSALICGLLASAFTISQAYFLSRIINNVFLLGHTLERVKNILFLFAAASLLKAAFIFLQNIFSSKLVVEIKKNLRENIITNISSLGPIKIKSERTGEIVNTLLNGVDKLEDYFSKFLPQLFLAALIPLMILFFVLPKDLLSAIIFIVTAPIIPTFMFLIGSIAEKLNQKQWTTLSRMSAYFFDVLQGIPTLKLFNRTKETLKRIEDVTNIFRIKTLKVLRVAFLSALVLEVASTISVAVIAVAIGLRLLNGDFNFADALFILIIAPEFYLPLRQLGVSYHAGMEGVAAFERISLLIQTKNENQKTISSEHELKENQSIVFDNVSFTYEDRNEPAINSVSLVIEKGKVTALVGQTGSGKTTLMNMLLGFIKPQSGKIKYGNVDLNKIELNEFRKKISWLPQNPHLFNSTLLENIKLSKEDATYDDVVSAAMKAKIHNLISNLPNGYETKVSEAGSNFSGGEIQRIALARAYLRNAEIICVDEPTANLDPETEKEIMNNMYELYQEKTVLIIAHRLKTIEKADKIIVVKDGKILDEGKHDELMIKSEYYKKLIDEIEKDMSS</sequence>
<dbReference type="GO" id="GO:0016887">
    <property type="term" value="F:ATP hydrolysis activity"/>
    <property type="evidence" value="ECO:0007669"/>
    <property type="project" value="InterPro"/>
</dbReference>
<comment type="subcellular location">
    <subcellularLocation>
        <location evidence="1">Cell membrane</location>
        <topology evidence="1">Multi-pass membrane protein</topology>
    </subcellularLocation>
</comment>
<keyword evidence="4 9" id="KW-0812">Transmembrane</keyword>
<comment type="caution">
    <text evidence="12">The sequence shown here is derived from an EMBL/GenBank/DDBJ whole genome shotgun (WGS) entry which is preliminary data.</text>
</comment>
<organism evidence="12 13">
    <name type="scientific">Stygiobacter electus</name>
    <dbReference type="NCBI Taxonomy" id="3032292"/>
    <lineage>
        <taxon>Bacteria</taxon>
        <taxon>Pseudomonadati</taxon>
        <taxon>Ignavibacteriota</taxon>
        <taxon>Ignavibacteria</taxon>
        <taxon>Ignavibacteriales</taxon>
        <taxon>Melioribacteraceae</taxon>
        <taxon>Stygiobacter</taxon>
    </lineage>
</organism>
<dbReference type="InterPro" id="IPR011527">
    <property type="entry name" value="ABC1_TM_dom"/>
</dbReference>
<dbReference type="RefSeq" id="WP_321535945.1">
    <property type="nucleotide sequence ID" value="NZ_JARGDL010000010.1"/>
</dbReference>
<dbReference type="InterPro" id="IPR003439">
    <property type="entry name" value="ABC_transporter-like_ATP-bd"/>
</dbReference>
<evidence type="ECO:0000256" key="6">
    <source>
        <dbReference type="ARBA" id="ARBA00022840"/>
    </source>
</evidence>
<evidence type="ECO:0000259" key="10">
    <source>
        <dbReference type="PROSITE" id="PS50893"/>
    </source>
</evidence>
<keyword evidence="5" id="KW-0547">Nucleotide-binding</keyword>
<dbReference type="SUPFAM" id="SSF90123">
    <property type="entry name" value="ABC transporter transmembrane region"/>
    <property type="match status" value="1"/>
</dbReference>
<feature type="domain" description="ABC transporter" evidence="10">
    <location>
        <begin position="336"/>
        <end position="571"/>
    </location>
</feature>
<dbReference type="PANTHER" id="PTHR24221">
    <property type="entry name" value="ATP-BINDING CASSETTE SUB-FAMILY B"/>
    <property type="match status" value="1"/>
</dbReference>
<dbReference type="SUPFAM" id="SSF52540">
    <property type="entry name" value="P-loop containing nucleoside triphosphate hydrolases"/>
    <property type="match status" value="1"/>
</dbReference>
<feature type="transmembrane region" description="Helical" evidence="9">
    <location>
        <begin position="21"/>
        <end position="39"/>
    </location>
</feature>
<keyword evidence="8 9" id="KW-0472">Membrane</keyword>
<evidence type="ECO:0000259" key="11">
    <source>
        <dbReference type="PROSITE" id="PS50929"/>
    </source>
</evidence>
<evidence type="ECO:0000256" key="9">
    <source>
        <dbReference type="SAM" id="Phobius"/>
    </source>
</evidence>
<dbReference type="GO" id="GO:0005524">
    <property type="term" value="F:ATP binding"/>
    <property type="evidence" value="ECO:0007669"/>
    <property type="project" value="UniProtKB-KW"/>
</dbReference>
<keyword evidence="6" id="KW-0067">ATP-binding</keyword>
<evidence type="ECO:0000256" key="4">
    <source>
        <dbReference type="ARBA" id="ARBA00022692"/>
    </source>
</evidence>
<dbReference type="InterPro" id="IPR039421">
    <property type="entry name" value="Type_1_exporter"/>
</dbReference>
<feature type="transmembrane region" description="Helical" evidence="9">
    <location>
        <begin position="134"/>
        <end position="153"/>
    </location>
</feature>
<evidence type="ECO:0000313" key="13">
    <source>
        <dbReference type="Proteomes" id="UP001221302"/>
    </source>
</evidence>
<proteinExistence type="predicted"/>
<keyword evidence="13" id="KW-1185">Reference proteome</keyword>
<feature type="transmembrane region" description="Helical" evidence="9">
    <location>
        <begin position="239"/>
        <end position="267"/>
    </location>
</feature>
<keyword evidence="3" id="KW-1003">Cell membrane</keyword>
<dbReference type="NCBIfam" id="TIGR02857">
    <property type="entry name" value="CydD"/>
    <property type="match status" value="1"/>
</dbReference>
<dbReference type="InterPro" id="IPR027417">
    <property type="entry name" value="P-loop_NTPase"/>
</dbReference>
<dbReference type="PANTHER" id="PTHR24221:SF590">
    <property type="entry name" value="COMPONENT LINKED WITH THE ASSEMBLY OF CYTOCHROME' TRANSPORT TRANSMEMBRANE ATP-BINDING PROTEIN ABC TRANSPORTER CYDD-RELATED"/>
    <property type="match status" value="1"/>
</dbReference>
<dbReference type="InterPro" id="IPR003593">
    <property type="entry name" value="AAA+_ATPase"/>
</dbReference>
<keyword evidence="7 9" id="KW-1133">Transmembrane helix</keyword>
<dbReference type="FunFam" id="3.40.50.300:FF:000221">
    <property type="entry name" value="Multidrug ABC transporter ATP-binding protein"/>
    <property type="match status" value="1"/>
</dbReference>
<evidence type="ECO:0000313" key="12">
    <source>
        <dbReference type="EMBL" id="MDF1612178.1"/>
    </source>
</evidence>
<dbReference type="GO" id="GO:0140359">
    <property type="term" value="F:ABC-type transporter activity"/>
    <property type="evidence" value="ECO:0007669"/>
    <property type="project" value="InterPro"/>
</dbReference>
<dbReference type="AlphaFoldDB" id="A0AAE3TC92"/>
<dbReference type="InterPro" id="IPR017871">
    <property type="entry name" value="ABC_transporter-like_CS"/>
</dbReference>
<dbReference type="PROSITE" id="PS50893">
    <property type="entry name" value="ABC_TRANSPORTER_2"/>
    <property type="match status" value="1"/>
</dbReference>
<evidence type="ECO:0000256" key="8">
    <source>
        <dbReference type="ARBA" id="ARBA00023136"/>
    </source>
</evidence>
<dbReference type="EMBL" id="JARGDL010000010">
    <property type="protein sequence ID" value="MDF1612178.1"/>
    <property type="molecule type" value="Genomic_DNA"/>
</dbReference>
<dbReference type="Proteomes" id="UP001221302">
    <property type="component" value="Unassembled WGS sequence"/>
</dbReference>
<dbReference type="PROSITE" id="PS50929">
    <property type="entry name" value="ABC_TM1F"/>
    <property type="match status" value="1"/>
</dbReference>
<reference evidence="12" key="1">
    <citation type="submission" date="2023-03" db="EMBL/GenBank/DDBJ databases">
        <title>Stygiobacter electus gen. nov., sp. nov., facultatively anaerobic thermotolerant bacterium of the class Ignavibacteria from a well of Yessentuki mineral water deposit.</title>
        <authorList>
            <person name="Podosokorskaya O.A."/>
            <person name="Elcheninov A.G."/>
            <person name="Petrova N.F."/>
            <person name="Zavarzina D.G."/>
            <person name="Kublanov I.V."/>
            <person name="Merkel A.Y."/>
        </authorList>
    </citation>
    <scope>NUCLEOTIDE SEQUENCE</scope>
    <source>
        <strain evidence="12">09-Me</strain>
    </source>
</reference>
<dbReference type="GO" id="GO:0005886">
    <property type="term" value="C:plasma membrane"/>
    <property type="evidence" value="ECO:0007669"/>
    <property type="project" value="UniProtKB-SubCell"/>
</dbReference>
<keyword evidence="2" id="KW-0813">Transport</keyword>
<dbReference type="Gene3D" id="1.20.1560.10">
    <property type="entry name" value="ABC transporter type 1, transmembrane domain"/>
    <property type="match status" value="1"/>
</dbReference>
<dbReference type="Gene3D" id="3.40.50.300">
    <property type="entry name" value="P-loop containing nucleotide triphosphate hydrolases"/>
    <property type="match status" value="1"/>
</dbReference>
<gene>
    <name evidence="12" type="primary">cydD</name>
    <name evidence="12" type="ORF">P0M35_08455</name>
</gene>
<accession>A0AAE3TC92</accession>
<dbReference type="InterPro" id="IPR014216">
    <property type="entry name" value="ABC_transptr_CydD"/>
</dbReference>
<dbReference type="SMART" id="SM00382">
    <property type="entry name" value="AAA"/>
    <property type="match status" value="1"/>
</dbReference>
<protein>
    <submittedName>
        <fullName evidence="12">Thiol reductant ABC exporter subunit CydD</fullName>
    </submittedName>
</protein>
<feature type="domain" description="ABC transmembrane type-1" evidence="11">
    <location>
        <begin position="21"/>
        <end position="302"/>
    </location>
</feature>
<name>A0AAE3TC92_9BACT</name>
<evidence type="ECO:0000256" key="1">
    <source>
        <dbReference type="ARBA" id="ARBA00004651"/>
    </source>
</evidence>
<dbReference type="Pfam" id="PF00005">
    <property type="entry name" value="ABC_tran"/>
    <property type="match status" value="1"/>
</dbReference>
<feature type="transmembrane region" description="Helical" evidence="9">
    <location>
        <begin position="159"/>
        <end position="181"/>
    </location>
</feature>
<dbReference type="InterPro" id="IPR036640">
    <property type="entry name" value="ABC1_TM_sf"/>
</dbReference>
<evidence type="ECO:0000256" key="2">
    <source>
        <dbReference type="ARBA" id="ARBA00022448"/>
    </source>
</evidence>